<sequence>MNSPPTASARNRRLDALEPHHPRGFKPLAGLRVLSLALNLPGPAALARLHALGVEARKIEPPAGDPMRAMCPPLYRAMHRGVAVRTLDLKTPAGQDALQQELRDADLLLTSFRPAALQRLGLGKRHLQRNHPALASVALVGQTGRGANLPGHDLTYQAQAGLIDAARLPPTLLADMTGALLAVEAAMGALMQAAARRSGGTTRNASPAVPGAHLQVALADAASFAALPHGAGLTLAGGLLGGALPGYAVHPCRDGLVALAALEPHFAAQLATVAGGPSHAAIARWCKAHTVAELRALALEHDLPLEAWGVGPSENHVPARHRA</sequence>
<dbReference type="AlphaFoldDB" id="E6PM35"/>
<dbReference type="EC" id="5.1.99.4" evidence="2"/>
<accession>E6PM35</accession>
<dbReference type="PANTHER" id="PTHR48228">
    <property type="entry name" value="SUCCINYL-COA--D-CITRAMALATE COA-TRANSFERASE"/>
    <property type="match status" value="1"/>
</dbReference>
<dbReference type="EMBL" id="CABM01000016">
    <property type="protein sequence ID" value="CBH95987.1"/>
    <property type="molecule type" value="Genomic_DNA"/>
</dbReference>
<protein>
    <submittedName>
        <fullName evidence="2">Putative Alpha-methylacyl-CoA racemase</fullName>
        <ecNumber evidence="2">5.1.99.4</ecNumber>
    </submittedName>
</protein>
<reference evidence="2" key="1">
    <citation type="submission" date="2009-10" db="EMBL/GenBank/DDBJ databases">
        <title>Diversity of trophic interactions inside an arsenic-rich microbial ecosystem.</title>
        <authorList>
            <person name="Bertin P.N."/>
            <person name="Heinrich-Salmeron A."/>
            <person name="Pelletier E."/>
            <person name="Goulhen-Chollet F."/>
            <person name="Arsene-Ploetze F."/>
            <person name="Gallien S."/>
            <person name="Calteau A."/>
            <person name="Vallenet D."/>
            <person name="Casiot C."/>
            <person name="Chane-Woon-Ming B."/>
            <person name="Giloteaux L."/>
            <person name="Barakat M."/>
            <person name="Bonnefoy V."/>
            <person name="Bruneel O."/>
            <person name="Chandler M."/>
            <person name="Cleiss J."/>
            <person name="Duran R."/>
            <person name="Elbaz-Poulichet F."/>
            <person name="Fonknechten N."/>
            <person name="Lauga B."/>
            <person name="Mornico D."/>
            <person name="Ortet P."/>
            <person name="Schaeffer C."/>
            <person name="Siguier P."/>
            <person name="Alexander Thil Smith A."/>
            <person name="Van Dorsselaer A."/>
            <person name="Weissenbach J."/>
            <person name="Medigue C."/>
            <person name="Le Paslier D."/>
        </authorList>
    </citation>
    <scope>NUCLEOTIDE SEQUENCE</scope>
</reference>
<dbReference type="PANTHER" id="PTHR48228:SF5">
    <property type="entry name" value="ALPHA-METHYLACYL-COA RACEMASE"/>
    <property type="match status" value="1"/>
</dbReference>
<dbReference type="InterPro" id="IPR023606">
    <property type="entry name" value="CoA-Trfase_III_dom_1_sf"/>
</dbReference>
<dbReference type="GO" id="GO:0008111">
    <property type="term" value="F:alpha-methylacyl-CoA racemase activity"/>
    <property type="evidence" value="ECO:0007669"/>
    <property type="project" value="UniProtKB-EC"/>
</dbReference>
<dbReference type="InterPro" id="IPR003673">
    <property type="entry name" value="CoA-Trfase_fam_III"/>
</dbReference>
<dbReference type="InterPro" id="IPR050509">
    <property type="entry name" value="CoA-transferase_III"/>
</dbReference>
<proteinExistence type="predicted"/>
<name>E6PM35_9ZZZZ</name>
<keyword evidence="2" id="KW-0413">Isomerase</keyword>
<comment type="caution">
    <text evidence="2">The sequence shown here is derived from an EMBL/GenBank/DDBJ whole genome shotgun (WGS) entry which is preliminary data.</text>
</comment>
<evidence type="ECO:0000313" key="2">
    <source>
        <dbReference type="EMBL" id="CBH95987.1"/>
    </source>
</evidence>
<dbReference type="SUPFAM" id="SSF89796">
    <property type="entry name" value="CoA-transferase family III (CaiB/BaiF)"/>
    <property type="match status" value="1"/>
</dbReference>
<feature type="region of interest" description="Disordered" evidence="1">
    <location>
        <begin position="1"/>
        <end position="20"/>
    </location>
</feature>
<dbReference type="Pfam" id="PF02515">
    <property type="entry name" value="CoA_transf_3"/>
    <property type="match status" value="1"/>
</dbReference>
<dbReference type="Gene3D" id="3.40.50.10540">
    <property type="entry name" value="Crotonobetainyl-coa:carnitine coa-transferase, domain 1"/>
    <property type="match status" value="1"/>
</dbReference>
<gene>
    <name evidence="2" type="ORF">CARN2_0975</name>
</gene>
<evidence type="ECO:0000256" key="1">
    <source>
        <dbReference type="SAM" id="MobiDB-lite"/>
    </source>
</evidence>
<organism evidence="2">
    <name type="scientific">mine drainage metagenome</name>
    <dbReference type="NCBI Taxonomy" id="410659"/>
    <lineage>
        <taxon>unclassified sequences</taxon>
        <taxon>metagenomes</taxon>
        <taxon>ecological metagenomes</taxon>
    </lineage>
</organism>